<dbReference type="EMBL" id="CAMGYJ010000008">
    <property type="protein sequence ID" value="CAI0464822.1"/>
    <property type="molecule type" value="Genomic_DNA"/>
</dbReference>
<keyword evidence="3" id="KW-1185">Reference proteome</keyword>
<evidence type="ECO:0000313" key="1">
    <source>
        <dbReference type="EMBL" id="CAI0378223.1"/>
    </source>
</evidence>
<reference evidence="1" key="1">
    <citation type="submission" date="2022-08" db="EMBL/GenBank/DDBJ databases">
        <authorList>
            <person name="Gutierrez-Valencia J."/>
        </authorList>
    </citation>
    <scope>NUCLEOTIDE SEQUENCE</scope>
</reference>
<proteinExistence type="predicted"/>
<evidence type="ECO:0000313" key="2">
    <source>
        <dbReference type="EMBL" id="CAI0464822.1"/>
    </source>
</evidence>
<sequence>MADYLHMQTTCFWEIMLIEASKVWRQYVFYLRTR</sequence>
<name>A0AAV0GZT4_9ROSI</name>
<dbReference type="Proteomes" id="UP001154282">
    <property type="component" value="Unassembled WGS sequence"/>
</dbReference>
<protein>
    <submittedName>
        <fullName evidence="1">Uncharacterized protein</fullName>
    </submittedName>
</protein>
<comment type="caution">
    <text evidence="1">The sequence shown here is derived from an EMBL/GenBank/DDBJ whole genome shotgun (WGS) entry which is preliminary data.</text>
</comment>
<evidence type="ECO:0000313" key="3">
    <source>
        <dbReference type="Proteomes" id="UP001154282"/>
    </source>
</evidence>
<accession>A0AAV0GZT4</accession>
<dbReference type="AlphaFoldDB" id="A0AAV0GZT4"/>
<dbReference type="EMBL" id="CAMGYJ010000002">
    <property type="protein sequence ID" value="CAI0378223.1"/>
    <property type="molecule type" value="Genomic_DNA"/>
</dbReference>
<organism evidence="1 3">
    <name type="scientific">Linum tenue</name>
    <dbReference type="NCBI Taxonomy" id="586396"/>
    <lineage>
        <taxon>Eukaryota</taxon>
        <taxon>Viridiplantae</taxon>
        <taxon>Streptophyta</taxon>
        <taxon>Embryophyta</taxon>
        <taxon>Tracheophyta</taxon>
        <taxon>Spermatophyta</taxon>
        <taxon>Magnoliopsida</taxon>
        <taxon>eudicotyledons</taxon>
        <taxon>Gunneridae</taxon>
        <taxon>Pentapetalae</taxon>
        <taxon>rosids</taxon>
        <taxon>fabids</taxon>
        <taxon>Malpighiales</taxon>
        <taxon>Linaceae</taxon>
        <taxon>Linum</taxon>
    </lineage>
</organism>
<gene>
    <name evidence="1" type="ORF">LITE_LOCUS1782</name>
    <name evidence="2" type="ORF">LITE_LOCUS36329</name>
</gene>